<feature type="transmembrane region" description="Helical" evidence="1">
    <location>
        <begin position="6"/>
        <end position="24"/>
    </location>
</feature>
<keyword evidence="1" id="KW-1133">Transmembrane helix</keyword>
<feature type="transmembrane region" description="Helical" evidence="1">
    <location>
        <begin position="64"/>
        <end position="82"/>
    </location>
</feature>
<sequence>MKKTPIYFSLLCLLITIISFIFLITRNVGINEFLLLGIIQLGVLGTVFGIIKSTKSTKSKLRKIIIWILPLFSLAFLCFLFTKII</sequence>
<dbReference type="AlphaFoldDB" id="A0AB36TMY4"/>
<organism evidence="2 3">
    <name type="scientific">Bacillus thuringiensis</name>
    <dbReference type="NCBI Taxonomy" id="1428"/>
    <lineage>
        <taxon>Bacteria</taxon>
        <taxon>Bacillati</taxon>
        <taxon>Bacillota</taxon>
        <taxon>Bacilli</taxon>
        <taxon>Bacillales</taxon>
        <taxon>Bacillaceae</taxon>
        <taxon>Bacillus</taxon>
        <taxon>Bacillus cereus group</taxon>
    </lineage>
</organism>
<accession>A0AB36TMY4</accession>
<keyword evidence="1" id="KW-0472">Membrane</keyword>
<feature type="transmembrane region" description="Helical" evidence="1">
    <location>
        <begin position="33"/>
        <end position="52"/>
    </location>
</feature>
<evidence type="ECO:0000256" key="1">
    <source>
        <dbReference type="SAM" id="Phobius"/>
    </source>
</evidence>
<evidence type="ECO:0008006" key="4">
    <source>
        <dbReference type="Google" id="ProtNLM"/>
    </source>
</evidence>
<dbReference type="EMBL" id="NUYG01000094">
    <property type="protein sequence ID" value="PFM84270.1"/>
    <property type="molecule type" value="Genomic_DNA"/>
</dbReference>
<protein>
    <recommendedName>
        <fullName evidence="4">DUF3953 domain-containing protein</fullName>
    </recommendedName>
</protein>
<evidence type="ECO:0000313" key="2">
    <source>
        <dbReference type="EMBL" id="PFM84270.1"/>
    </source>
</evidence>
<comment type="caution">
    <text evidence="2">The sequence shown here is derived from an EMBL/GenBank/DDBJ whole genome shotgun (WGS) entry which is preliminary data.</text>
</comment>
<keyword evidence="1" id="KW-0812">Transmembrane</keyword>
<gene>
    <name evidence="2" type="ORF">COJ61_30220</name>
</gene>
<reference evidence="2 3" key="1">
    <citation type="submission" date="2017-09" db="EMBL/GenBank/DDBJ databases">
        <title>Large-scale bioinformatics analysis of Bacillus genomes uncovers conserved roles of natural products in bacterial physiology.</title>
        <authorList>
            <consortium name="Agbiome Team Llc"/>
            <person name="Bleich R.M."/>
            <person name="Grubbs K.J."/>
            <person name="Santa Maria K.C."/>
            <person name="Allen S.E."/>
            <person name="Farag S."/>
            <person name="Shank E.A."/>
            <person name="Bowers A."/>
        </authorList>
    </citation>
    <scope>NUCLEOTIDE SEQUENCE [LARGE SCALE GENOMIC DNA]</scope>
    <source>
        <strain evidence="2 3">AFS077661</strain>
    </source>
</reference>
<evidence type="ECO:0000313" key="3">
    <source>
        <dbReference type="Proteomes" id="UP000223839"/>
    </source>
</evidence>
<dbReference type="Proteomes" id="UP000223839">
    <property type="component" value="Unassembled WGS sequence"/>
</dbReference>
<name>A0AB36TMY4_BACTU</name>
<proteinExistence type="predicted"/>